<dbReference type="SMART" id="SM00507">
    <property type="entry name" value="HNHc"/>
    <property type="match status" value="1"/>
</dbReference>
<organism evidence="2 3">
    <name type="scientific">Ktedonobacter robiniae</name>
    <dbReference type="NCBI Taxonomy" id="2778365"/>
    <lineage>
        <taxon>Bacteria</taxon>
        <taxon>Bacillati</taxon>
        <taxon>Chloroflexota</taxon>
        <taxon>Ktedonobacteria</taxon>
        <taxon>Ktedonobacterales</taxon>
        <taxon>Ktedonobacteraceae</taxon>
        <taxon>Ktedonobacter</taxon>
    </lineage>
</organism>
<dbReference type="EMBL" id="BNJG01000002">
    <property type="protein sequence ID" value="GHO56358.1"/>
    <property type="molecule type" value="Genomic_DNA"/>
</dbReference>
<dbReference type="Gene3D" id="1.10.30.50">
    <property type="match status" value="1"/>
</dbReference>
<dbReference type="Proteomes" id="UP000654345">
    <property type="component" value="Unassembled WGS sequence"/>
</dbReference>
<proteinExistence type="predicted"/>
<reference evidence="2 3" key="1">
    <citation type="journal article" date="2021" name="Int. J. Syst. Evol. Microbiol.">
        <title>Reticulibacter mediterranei gen. nov., sp. nov., within the new family Reticulibacteraceae fam. nov., and Ktedonospora formicarum gen. nov., sp. nov., Ktedonobacter robiniae sp. nov., Dictyobacter formicarum sp. nov. and Dictyobacter arantiisoli sp. nov., belonging to the class Ktedonobacteria.</title>
        <authorList>
            <person name="Yabe S."/>
            <person name="Zheng Y."/>
            <person name="Wang C.M."/>
            <person name="Sakai Y."/>
            <person name="Abe K."/>
            <person name="Yokota A."/>
            <person name="Donadio S."/>
            <person name="Cavaletti L."/>
            <person name="Monciardini P."/>
        </authorList>
    </citation>
    <scope>NUCLEOTIDE SEQUENCE [LARGE SCALE GENOMIC DNA]</scope>
    <source>
        <strain evidence="2 3">SOSP1-30</strain>
    </source>
</reference>
<name>A0ABQ3UUI0_9CHLR</name>
<keyword evidence="3" id="KW-1185">Reference proteome</keyword>
<accession>A0ABQ3UUI0</accession>
<evidence type="ECO:0000313" key="3">
    <source>
        <dbReference type="Proteomes" id="UP000654345"/>
    </source>
</evidence>
<evidence type="ECO:0000259" key="1">
    <source>
        <dbReference type="SMART" id="SM00507"/>
    </source>
</evidence>
<dbReference type="CDD" id="cd00085">
    <property type="entry name" value="HNHc"/>
    <property type="match status" value="1"/>
</dbReference>
<dbReference type="RefSeq" id="WP_201372870.1">
    <property type="nucleotide sequence ID" value="NZ_BNJG01000002.1"/>
</dbReference>
<dbReference type="Pfam" id="PF01844">
    <property type="entry name" value="HNH"/>
    <property type="match status" value="1"/>
</dbReference>
<evidence type="ECO:0000313" key="2">
    <source>
        <dbReference type="EMBL" id="GHO56358.1"/>
    </source>
</evidence>
<comment type="caution">
    <text evidence="2">The sequence shown here is derived from an EMBL/GenBank/DDBJ whole genome shotgun (WGS) entry which is preliminary data.</text>
</comment>
<sequence length="80" mass="9270">MHTEKGTLLKEQNGRCAWCDLYFVKRDEDLLEVDHIIPQALGGSNELSNKRVYHRHCHDEKTARDLSEIREQKAAGIKHS</sequence>
<protein>
    <recommendedName>
        <fullName evidence="1">HNH nuclease domain-containing protein</fullName>
    </recommendedName>
</protein>
<feature type="domain" description="HNH nuclease" evidence="1">
    <location>
        <begin position="5"/>
        <end position="59"/>
    </location>
</feature>
<dbReference type="InterPro" id="IPR002711">
    <property type="entry name" value="HNH"/>
</dbReference>
<dbReference type="InterPro" id="IPR003615">
    <property type="entry name" value="HNH_nuc"/>
</dbReference>
<gene>
    <name evidence="2" type="ORF">KSB_48330</name>
</gene>